<evidence type="ECO:0000256" key="1">
    <source>
        <dbReference type="ARBA" id="ARBA00003222"/>
    </source>
</evidence>
<dbReference type="AlphaFoldDB" id="A0A813WBQ1"/>
<sequence>MNDNRYARQTYKNLLGGLGNVQNGDENLMLKSTSQIGLNKLHTQIPTSQSYSNQLNSLAIRNALGDIGNRIGLPVQQQGIKKDNIQKPIEHKPEPSSNNSCVMLEEDDEVQEIELDEASMHENVIDIDECDTENTQLVAEYVKDIYKYLNHMEQKYRIRPNFLESKIVTTKMRSVLVDWLIQVHLKFHLLQETLYLCIQIIDAYLQVQDVPKMQLQLVGVTAMFLASKYEEMYVPAIDDFVYMTDNTYTKSEIRQMEISILKTLNFMFGKPLPLHFLRRFSKAGQADPKQHTLAKYFMELSLHDAEFSSMDPSYLAAASLCLSFRLLNGPEWNRTLEFYSTYKLVDLLPGMQKLAKLTLKSLDADYKYRAATNKYGASKFMRISLIPELSNQFMREFANGNLEKKVISLVDNRTDSSILQEDINSLYEWSKQWLMDFNEYKCVAMTYGSNNKNYEYSLSITIMVQEVTIMRLKNN</sequence>
<accession>A0A813WBQ1</accession>
<dbReference type="OrthoDB" id="5590282at2759"/>
<dbReference type="InterPro" id="IPR004367">
    <property type="entry name" value="Cyclin_C-dom"/>
</dbReference>
<dbReference type="CDD" id="cd20509">
    <property type="entry name" value="CYCLIN_CCNB1-like_rpt2"/>
    <property type="match status" value="1"/>
</dbReference>
<evidence type="ECO:0000259" key="8">
    <source>
        <dbReference type="SMART" id="SM01332"/>
    </source>
</evidence>
<evidence type="ECO:0000256" key="4">
    <source>
        <dbReference type="ARBA" id="ARBA00023127"/>
    </source>
</evidence>
<evidence type="ECO:0000313" key="10">
    <source>
        <dbReference type="Proteomes" id="UP000663879"/>
    </source>
</evidence>
<dbReference type="Pfam" id="PF02984">
    <property type="entry name" value="Cyclin_C"/>
    <property type="match status" value="1"/>
</dbReference>
<gene>
    <name evidence="9" type="ORF">OXX778_LOCUS8955</name>
</gene>
<keyword evidence="3" id="KW-0132">Cell division</keyword>
<dbReference type="Pfam" id="PF00134">
    <property type="entry name" value="Cyclin_N"/>
    <property type="match status" value="1"/>
</dbReference>
<dbReference type="Proteomes" id="UP000663879">
    <property type="component" value="Unassembled WGS sequence"/>
</dbReference>
<dbReference type="InterPro" id="IPR039361">
    <property type="entry name" value="Cyclin"/>
</dbReference>
<reference evidence="9" key="1">
    <citation type="submission" date="2021-02" db="EMBL/GenBank/DDBJ databases">
        <authorList>
            <person name="Nowell W R."/>
        </authorList>
    </citation>
    <scope>NUCLEOTIDE SEQUENCE</scope>
    <source>
        <strain evidence="9">Ploen Becks lab</strain>
    </source>
</reference>
<proteinExistence type="inferred from homology"/>
<dbReference type="SMART" id="SM00385">
    <property type="entry name" value="CYCLIN"/>
    <property type="match status" value="2"/>
</dbReference>
<dbReference type="CDD" id="cd20507">
    <property type="entry name" value="CYCLIN_CCNB1-like_rpt1"/>
    <property type="match status" value="1"/>
</dbReference>
<dbReference type="Gene3D" id="1.10.472.10">
    <property type="entry name" value="Cyclin-like"/>
    <property type="match status" value="2"/>
</dbReference>
<evidence type="ECO:0000259" key="7">
    <source>
        <dbReference type="SMART" id="SM00385"/>
    </source>
</evidence>
<dbReference type="GO" id="GO:0005829">
    <property type="term" value="C:cytosol"/>
    <property type="evidence" value="ECO:0007669"/>
    <property type="project" value="UniProtKB-ARBA"/>
</dbReference>
<evidence type="ECO:0000256" key="2">
    <source>
        <dbReference type="ARBA" id="ARBA00006955"/>
    </source>
</evidence>
<keyword evidence="4 6" id="KW-0195">Cyclin</keyword>
<dbReference type="PANTHER" id="PTHR10177">
    <property type="entry name" value="CYCLINS"/>
    <property type="match status" value="1"/>
</dbReference>
<dbReference type="EMBL" id="CAJNOC010001280">
    <property type="protein sequence ID" value="CAF0851093.1"/>
    <property type="molecule type" value="Genomic_DNA"/>
</dbReference>
<comment type="similarity">
    <text evidence="2">Belongs to the cyclin family. Cyclin AB subfamily.</text>
</comment>
<feature type="domain" description="Cyclin-like" evidence="7">
    <location>
        <begin position="275"/>
        <end position="356"/>
    </location>
</feature>
<name>A0A813WBQ1_9BILA</name>
<evidence type="ECO:0000313" key="9">
    <source>
        <dbReference type="EMBL" id="CAF0851093.1"/>
    </source>
</evidence>
<dbReference type="InterPro" id="IPR006671">
    <property type="entry name" value="Cyclin_N"/>
</dbReference>
<comment type="caution">
    <text evidence="9">The sequence shown here is derived from an EMBL/GenBank/DDBJ whole genome shotgun (WGS) entry which is preliminary data.</text>
</comment>
<dbReference type="InterPro" id="IPR036915">
    <property type="entry name" value="Cyclin-like_sf"/>
</dbReference>
<evidence type="ECO:0000256" key="5">
    <source>
        <dbReference type="ARBA" id="ARBA00023306"/>
    </source>
</evidence>
<keyword evidence="10" id="KW-1185">Reference proteome</keyword>
<feature type="domain" description="Cyclin-like" evidence="7">
    <location>
        <begin position="178"/>
        <end position="262"/>
    </location>
</feature>
<dbReference type="FunFam" id="1.10.472.10:FF:000198">
    <property type="entry name" value="G2/mitotic-specific cyclin-B1"/>
    <property type="match status" value="1"/>
</dbReference>
<comment type="function">
    <text evidence="1">Essential for the control of the cell cycle at the G2/M (mitosis) transition.</text>
</comment>
<dbReference type="SMART" id="SM01332">
    <property type="entry name" value="Cyclin_C"/>
    <property type="match status" value="1"/>
</dbReference>
<feature type="domain" description="Cyclin C-terminal" evidence="8">
    <location>
        <begin position="271"/>
        <end position="389"/>
    </location>
</feature>
<dbReference type="SUPFAM" id="SSF47954">
    <property type="entry name" value="Cyclin-like"/>
    <property type="match status" value="2"/>
</dbReference>
<evidence type="ECO:0000256" key="3">
    <source>
        <dbReference type="ARBA" id="ARBA00022618"/>
    </source>
</evidence>
<dbReference type="GO" id="GO:0051301">
    <property type="term" value="P:cell division"/>
    <property type="evidence" value="ECO:0007669"/>
    <property type="project" value="UniProtKB-KW"/>
</dbReference>
<organism evidence="9 10">
    <name type="scientific">Brachionus calyciflorus</name>
    <dbReference type="NCBI Taxonomy" id="104777"/>
    <lineage>
        <taxon>Eukaryota</taxon>
        <taxon>Metazoa</taxon>
        <taxon>Spiralia</taxon>
        <taxon>Gnathifera</taxon>
        <taxon>Rotifera</taxon>
        <taxon>Eurotatoria</taxon>
        <taxon>Monogononta</taxon>
        <taxon>Pseudotrocha</taxon>
        <taxon>Ploima</taxon>
        <taxon>Brachionidae</taxon>
        <taxon>Brachionus</taxon>
    </lineage>
</organism>
<keyword evidence="5" id="KW-0131">Cell cycle</keyword>
<protein>
    <recommendedName>
        <fullName evidence="11">Cyclin B</fullName>
    </recommendedName>
</protein>
<dbReference type="InterPro" id="IPR013763">
    <property type="entry name" value="Cyclin-like_dom"/>
</dbReference>
<evidence type="ECO:0008006" key="11">
    <source>
        <dbReference type="Google" id="ProtNLM"/>
    </source>
</evidence>
<evidence type="ECO:0000256" key="6">
    <source>
        <dbReference type="RuleBase" id="RU000383"/>
    </source>
</evidence>